<dbReference type="RefSeq" id="WP_181049700.1">
    <property type="nucleotide sequence ID" value="NZ_PTIT01000022.1"/>
</dbReference>
<evidence type="ECO:0000313" key="3">
    <source>
        <dbReference type="EMBL" id="PPK50624.1"/>
    </source>
</evidence>
<reference evidence="3 6" key="1">
    <citation type="submission" date="2018-02" db="EMBL/GenBank/DDBJ databases">
        <title>Deep subsurface shale carbon reservoir microbial communities from Ohio and West Virginia, USA.</title>
        <authorList>
            <person name="Wrighton K."/>
        </authorList>
    </citation>
    <scope>NUCLEOTIDE SEQUENCE [LARGE SCALE GENOMIC DNA]</scope>
    <source>
        <strain evidence="3 6">UTICA-S1B6</strain>
    </source>
</reference>
<dbReference type="PANTHER" id="PTHR36435">
    <property type="entry name" value="SLR1288 PROTEIN"/>
    <property type="match status" value="1"/>
</dbReference>
<accession>A0A2S6G4N5</accession>
<keyword evidence="6" id="KW-1185">Reference proteome</keyword>
<feature type="domain" description="CAAX prenyl protease 2/Lysostaphin resistance protein A-like" evidence="2">
    <location>
        <begin position="90"/>
        <end position="177"/>
    </location>
</feature>
<dbReference type="Proteomes" id="UP000239446">
    <property type="component" value="Unassembled WGS sequence"/>
</dbReference>
<evidence type="ECO:0000313" key="4">
    <source>
        <dbReference type="EMBL" id="PPK53962.1"/>
    </source>
</evidence>
<evidence type="ECO:0000256" key="1">
    <source>
        <dbReference type="SAM" id="Phobius"/>
    </source>
</evidence>
<feature type="transmembrane region" description="Helical" evidence="1">
    <location>
        <begin position="124"/>
        <end position="155"/>
    </location>
</feature>
<keyword evidence="1" id="KW-0812">Transmembrane</keyword>
<dbReference type="InterPro" id="IPR052710">
    <property type="entry name" value="CAAX_protease"/>
</dbReference>
<name>A0A2S6G4N5_9GAMM</name>
<feature type="transmembrane region" description="Helical" evidence="1">
    <location>
        <begin position="85"/>
        <end position="104"/>
    </location>
</feature>
<evidence type="ECO:0000313" key="5">
    <source>
        <dbReference type="Proteomes" id="UP000239446"/>
    </source>
</evidence>
<dbReference type="Proteomes" id="UP000239648">
    <property type="component" value="Unassembled WGS sequence"/>
</dbReference>
<keyword evidence="1" id="KW-1133">Transmembrane helix</keyword>
<dbReference type="InterPro" id="IPR003675">
    <property type="entry name" value="Rce1/LyrA-like_dom"/>
</dbReference>
<dbReference type="STRING" id="930118.SAMN05216429_10311"/>
<dbReference type="AlphaFoldDB" id="A0A2S6G4N5"/>
<evidence type="ECO:0000259" key="2">
    <source>
        <dbReference type="Pfam" id="PF02517"/>
    </source>
</evidence>
<keyword evidence="1" id="KW-0472">Membrane</keyword>
<evidence type="ECO:0000313" key="6">
    <source>
        <dbReference type="Proteomes" id="UP000239648"/>
    </source>
</evidence>
<organism evidence="4 5">
    <name type="scientific">Marinobacter persicus</name>
    <dbReference type="NCBI Taxonomy" id="930118"/>
    <lineage>
        <taxon>Bacteria</taxon>
        <taxon>Pseudomonadati</taxon>
        <taxon>Pseudomonadota</taxon>
        <taxon>Gammaproteobacteria</taxon>
        <taxon>Pseudomonadales</taxon>
        <taxon>Marinobacteraceae</taxon>
        <taxon>Marinobacter</taxon>
    </lineage>
</organism>
<dbReference type="GO" id="GO:0080120">
    <property type="term" value="P:CAAX-box protein maturation"/>
    <property type="evidence" value="ECO:0007669"/>
    <property type="project" value="UniProtKB-ARBA"/>
</dbReference>
<feature type="transmembrane region" description="Helical" evidence="1">
    <location>
        <begin position="12"/>
        <end position="32"/>
    </location>
</feature>
<reference evidence="4 5" key="2">
    <citation type="submission" date="2018-02" db="EMBL/GenBank/DDBJ databases">
        <title>Subsurface microbial communities from deep shales in Ohio and West Virginia, USA.</title>
        <authorList>
            <person name="Wrighton K."/>
        </authorList>
    </citation>
    <scope>NUCLEOTIDE SEQUENCE [LARGE SCALE GENOMIC DNA]</scope>
    <source>
        <strain evidence="4 5">UTICA-S1B9</strain>
    </source>
</reference>
<dbReference type="Pfam" id="PF02517">
    <property type="entry name" value="Rce1-like"/>
    <property type="match status" value="1"/>
</dbReference>
<gene>
    <name evidence="4" type="ORF">B0H24_102115</name>
    <name evidence="3" type="ORF">BY455_12215</name>
</gene>
<comment type="caution">
    <text evidence="4">The sequence shown here is derived from an EMBL/GenBank/DDBJ whole genome shotgun (WGS) entry which is preliminary data.</text>
</comment>
<dbReference type="GO" id="GO:0004175">
    <property type="term" value="F:endopeptidase activity"/>
    <property type="evidence" value="ECO:0007669"/>
    <property type="project" value="UniProtKB-ARBA"/>
</dbReference>
<dbReference type="EMBL" id="PTIU01000021">
    <property type="protein sequence ID" value="PPK53962.1"/>
    <property type="molecule type" value="Genomic_DNA"/>
</dbReference>
<dbReference type="PANTHER" id="PTHR36435:SF1">
    <property type="entry name" value="CAAX AMINO TERMINAL PROTEASE FAMILY PROTEIN"/>
    <property type="match status" value="1"/>
</dbReference>
<feature type="transmembrane region" description="Helical" evidence="1">
    <location>
        <begin position="38"/>
        <end position="64"/>
    </location>
</feature>
<dbReference type="EMBL" id="PTIT01000022">
    <property type="protein sequence ID" value="PPK50624.1"/>
    <property type="molecule type" value="Genomic_DNA"/>
</dbReference>
<proteinExistence type="predicted"/>
<sequence length="196" mass="21252">MATRRRAAISSAQALGFQTVIGLVGLVVIWLFDIPLQWAGLGGIELVLFGALGALATYGGLLLLSRVPGLFPDDLDQQMRGLYNFARSYSWPVLVGLSILAGVGEELLFRGAAQGWLLQHTGPWTAVIAASVLFGLVHYISFTYFVMATGLGLILGTAYQLSGSLGMVMFWHAAYDMVAIFCLLRFPHWFGVTPRP</sequence>
<protein>
    <recommendedName>
        <fullName evidence="2">CAAX prenyl protease 2/Lysostaphin resistance protein A-like domain-containing protein</fullName>
    </recommendedName>
</protein>